<keyword evidence="4" id="KW-1185">Reference proteome</keyword>
<dbReference type="EMBL" id="JANBVN010000124">
    <property type="protein sequence ID" value="KAJ9142265.1"/>
    <property type="molecule type" value="Genomic_DNA"/>
</dbReference>
<reference evidence="3" key="1">
    <citation type="submission" date="2022-07" db="EMBL/GenBank/DDBJ databases">
        <title>Fungi with potential for degradation of polypropylene.</title>
        <authorList>
            <person name="Gostincar C."/>
        </authorList>
    </citation>
    <scope>NUCLEOTIDE SEQUENCE</scope>
    <source>
        <strain evidence="3">EXF-13287</strain>
    </source>
</reference>
<dbReference type="Proteomes" id="UP001174691">
    <property type="component" value="Unassembled WGS sequence"/>
</dbReference>
<proteinExistence type="predicted"/>
<comment type="caution">
    <text evidence="3">The sequence shown here is derived from an EMBL/GenBank/DDBJ whole genome shotgun (WGS) entry which is preliminary data.</text>
</comment>
<dbReference type="AlphaFoldDB" id="A0AA38RTQ8"/>
<feature type="region of interest" description="Disordered" evidence="1">
    <location>
        <begin position="121"/>
        <end position="144"/>
    </location>
</feature>
<gene>
    <name evidence="3" type="ORF">NKR19_g7261</name>
</gene>
<keyword evidence="2" id="KW-0472">Membrane</keyword>
<feature type="compositionally biased region" description="Polar residues" evidence="1">
    <location>
        <begin position="439"/>
        <end position="459"/>
    </location>
</feature>
<feature type="compositionally biased region" description="Polar residues" evidence="1">
    <location>
        <begin position="132"/>
        <end position="144"/>
    </location>
</feature>
<evidence type="ECO:0000256" key="2">
    <source>
        <dbReference type="SAM" id="Phobius"/>
    </source>
</evidence>
<evidence type="ECO:0000313" key="4">
    <source>
        <dbReference type="Proteomes" id="UP001174691"/>
    </source>
</evidence>
<feature type="transmembrane region" description="Helical" evidence="2">
    <location>
        <begin position="36"/>
        <end position="58"/>
    </location>
</feature>
<name>A0AA38RTQ8_9PEZI</name>
<accession>A0AA38RTQ8</accession>
<feature type="region of interest" description="Disordered" evidence="1">
    <location>
        <begin position="206"/>
        <end position="227"/>
    </location>
</feature>
<sequence>MRIPSRIGAPVLDFSAIIPWGRRSLVIRDQHNGPPISGIVVAAISATVVLIAITYFGLRRLRIQYQNPKYIPTPFLKRLWTNWKVPKYRHRYQLPTDDDGDMAIRGANHMRDARNNLRASLRDSGTRGAAAGSTTDNAGVDRNTSVRSVMTLPAYRMDPNEHEQVLGREGERGGIDVVVEMPTAEDEEALRDEEMETLYQIRLARRRQNQEREDRRQRRREEREARARNDAVALEELRRRERENAEASAAETVQELRREHDRIKETRQRAVSSVSYHEVGLVRADGTRLRANSTESERVGLLSDAASIAPSARSASACGPGSLFHRRDRSASSVISIDTGHSPPGTPNLTTGDSTFSLHSAGNRSRADSGPNTPRAGSSPEMIDAAEADLGDVDMPTHSPPGYDDVSLEEITPAHSRESRSGAESPYNEPPPDYPGPTQLRNSRLSTQMADLAASATQEEPTEGSSRRLSSSRGVGGIPQLPSLRLTRLPQIVIEPSTATPGDDEH</sequence>
<feature type="compositionally biased region" description="Basic and acidic residues" evidence="1">
    <location>
        <begin position="208"/>
        <end position="227"/>
    </location>
</feature>
<feature type="compositionally biased region" description="Polar residues" evidence="1">
    <location>
        <begin position="347"/>
        <end position="363"/>
    </location>
</feature>
<feature type="region of interest" description="Disordered" evidence="1">
    <location>
        <begin position="309"/>
        <end position="483"/>
    </location>
</feature>
<keyword evidence="2" id="KW-0812">Transmembrane</keyword>
<protein>
    <submittedName>
        <fullName evidence="3">Uncharacterized protein</fullName>
    </submittedName>
</protein>
<evidence type="ECO:0000313" key="3">
    <source>
        <dbReference type="EMBL" id="KAJ9142265.1"/>
    </source>
</evidence>
<keyword evidence="2" id="KW-1133">Transmembrane helix</keyword>
<organism evidence="3 4">
    <name type="scientific">Coniochaeta hoffmannii</name>
    <dbReference type="NCBI Taxonomy" id="91930"/>
    <lineage>
        <taxon>Eukaryota</taxon>
        <taxon>Fungi</taxon>
        <taxon>Dikarya</taxon>
        <taxon>Ascomycota</taxon>
        <taxon>Pezizomycotina</taxon>
        <taxon>Sordariomycetes</taxon>
        <taxon>Sordariomycetidae</taxon>
        <taxon>Coniochaetales</taxon>
        <taxon>Coniochaetaceae</taxon>
        <taxon>Coniochaeta</taxon>
    </lineage>
</organism>
<evidence type="ECO:0000256" key="1">
    <source>
        <dbReference type="SAM" id="MobiDB-lite"/>
    </source>
</evidence>